<accession>A0A1X6X209</accession>
<dbReference type="SUPFAM" id="SSF51735">
    <property type="entry name" value="NAD(P)-binding Rossmann-fold domains"/>
    <property type="match status" value="1"/>
</dbReference>
<dbReference type="AlphaFoldDB" id="A0A1X6X209"/>
<evidence type="ECO:0000259" key="8">
    <source>
        <dbReference type="Pfam" id="PF03807"/>
    </source>
</evidence>
<dbReference type="HAMAP" id="MF_01925">
    <property type="entry name" value="P5C_reductase"/>
    <property type="match status" value="1"/>
</dbReference>
<comment type="catalytic activity">
    <reaction evidence="5">
        <text>L-proline + NAD(+) = (S)-1-pyrroline-5-carboxylate + NADH + 2 H(+)</text>
        <dbReference type="Rhea" id="RHEA:14105"/>
        <dbReference type="ChEBI" id="CHEBI:15378"/>
        <dbReference type="ChEBI" id="CHEBI:17388"/>
        <dbReference type="ChEBI" id="CHEBI:57540"/>
        <dbReference type="ChEBI" id="CHEBI:57945"/>
        <dbReference type="ChEBI" id="CHEBI:60039"/>
        <dbReference type="EC" id="1.5.1.2"/>
    </reaction>
</comment>
<feature type="domain" description="Pyrroline-5-carboxylate reductase dimerisation" evidence="9">
    <location>
        <begin position="186"/>
        <end position="290"/>
    </location>
</feature>
<dbReference type="OrthoDB" id="9805754at2"/>
<dbReference type="GO" id="GO:0055129">
    <property type="term" value="P:L-proline biosynthetic process"/>
    <property type="evidence" value="ECO:0007669"/>
    <property type="project" value="UniProtKB-UniRule"/>
</dbReference>
<keyword evidence="5" id="KW-0028">Amino-acid biosynthesis</keyword>
<evidence type="ECO:0000313" key="10">
    <source>
        <dbReference type="EMBL" id="SLM92468.1"/>
    </source>
</evidence>
<dbReference type="GO" id="GO:0004735">
    <property type="term" value="F:pyrroline-5-carboxylate reductase activity"/>
    <property type="evidence" value="ECO:0007669"/>
    <property type="project" value="UniProtKB-UniRule"/>
</dbReference>
<evidence type="ECO:0000256" key="3">
    <source>
        <dbReference type="ARBA" id="ARBA00023002"/>
    </source>
</evidence>
<evidence type="ECO:0000256" key="4">
    <source>
        <dbReference type="ARBA" id="ARBA00058118"/>
    </source>
</evidence>
<sequence length="293" mass="29698">MSTHESTSTRESTSSQQTTPEDALADLSSTTVVVVGAGNMGGAFVTAALAAGIAPENLRIVNSSEESSRRAAEDLDATPGTLADVDDADAVVIGVKPYQLDAVVPSLREHLREDALVLCVAAGTTLAALGELLGGHRELVRAMPNTPMSVGEGVTQLMPSPEAGEASVGLARALLSASGLVVDLPEDKGHALIGAAGSAPAFVFTMIDAMIDEAVRQGIPRPEATRIVLQTVKGSAVLLQETGEHPAVARSQVMSPGGTTAEGVAALERGGIRAALAGAMDAAASRSRTMSGE</sequence>
<dbReference type="InterPro" id="IPR029036">
    <property type="entry name" value="P5CR_dimer"/>
</dbReference>
<dbReference type="FunFam" id="1.10.3730.10:FF:000001">
    <property type="entry name" value="Pyrroline-5-carboxylate reductase"/>
    <property type="match status" value="1"/>
</dbReference>
<dbReference type="PANTHER" id="PTHR11645">
    <property type="entry name" value="PYRROLINE-5-CARBOXYLATE REDUCTASE"/>
    <property type="match status" value="1"/>
</dbReference>
<evidence type="ECO:0000259" key="9">
    <source>
        <dbReference type="Pfam" id="PF14748"/>
    </source>
</evidence>
<dbReference type="InterPro" id="IPR036291">
    <property type="entry name" value="NAD(P)-bd_dom_sf"/>
</dbReference>
<keyword evidence="5" id="KW-0963">Cytoplasm</keyword>
<proteinExistence type="inferred from homology"/>
<evidence type="ECO:0000256" key="5">
    <source>
        <dbReference type="HAMAP-Rule" id="MF_01925"/>
    </source>
</evidence>
<dbReference type="EMBL" id="FWFG01000068">
    <property type="protein sequence ID" value="SLM92468.1"/>
    <property type="molecule type" value="Genomic_DNA"/>
</dbReference>
<dbReference type="Gene3D" id="1.10.3730.10">
    <property type="entry name" value="ProC C-terminal domain-like"/>
    <property type="match status" value="1"/>
</dbReference>
<dbReference type="GO" id="GO:0005737">
    <property type="term" value="C:cytoplasm"/>
    <property type="evidence" value="ECO:0007669"/>
    <property type="project" value="UniProtKB-SubCell"/>
</dbReference>
<keyword evidence="2 5" id="KW-0521">NADP</keyword>
<gene>
    <name evidence="5" type="primary">proC</name>
    <name evidence="10" type="ORF">FM110_08340</name>
</gene>
<name>A0A1X6X209_9MICO</name>
<dbReference type="NCBIfam" id="TIGR00112">
    <property type="entry name" value="proC"/>
    <property type="match status" value="1"/>
</dbReference>
<comment type="catalytic activity">
    <reaction evidence="5">
        <text>L-proline + NADP(+) = (S)-1-pyrroline-5-carboxylate + NADPH + 2 H(+)</text>
        <dbReference type="Rhea" id="RHEA:14109"/>
        <dbReference type="ChEBI" id="CHEBI:15378"/>
        <dbReference type="ChEBI" id="CHEBI:17388"/>
        <dbReference type="ChEBI" id="CHEBI:57783"/>
        <dbReference type="ChEBI" id="CHEBI:58349"/>
        <dbReference type="ChEBI" id="CHEBI:60039"/>
        <dbReference type="EC" id="1.5.1.2"/>
    </reaction>
</comment>
<keyword evidence="5" id="KW-0641">Proline biosynthesis</keyword>
<comment type="pathway">
    <text evidence="5">Amino-acid biosynthesis; L-proline biosynthesis; L-proline from L-glutamate 5-semialdehyde: step 1/1.</text>
</comment>
<dbReference type="Gene3D" id="3.40.50.720">
    <property type="entry name" value="NAD(P)-binding Rossmann-like Domain"/>
    <property type="match status" value="1"/>
</dbReference>
<evidence type="ECO:0000313" key="11">
    <source>
        <dbReference type="Proteomes" id="UP000195981"/>
    </source>
</evidence>
<dbReference type="Pfam" id="PF03807">
    <property type="entry name" value="F420_oxidored"/>
    <property type="match status" value="1"/>
</dbReference>
<evidence type="ECO:0000256" key="7">
    <source>
        <dbReference type="SAM" id="MobiDB-lite"/>
    </source>
</evidence>
<comment type="similarity">
    <text evidence="1 5">Belongs to the pyrroline-5-carboxylate reductase family.</text>
</comment>
<dbReference type="SUPFAM" id="SSF48179">
    <property type="entry name" value="6-phosphogluconate dehydrogenase C-terminal domain-like"/>
    <property type="match status" value="1"/>
</dbReference>
<keyword evidence="11" id="KW-1185">Reference proteome</keyword>
<dbReference type="Proteomes" id="UP000195981">
    <property type="component" value="Unassembled WGS sequence"/>
</dbReference>
<evidence type="ECO:0000256" key="2">
    <source>
        <dbReference type="ARBA" id="ARBA00022857"/>
    </source>
</evidence>
<comment type="function">
    <text evidence="4 5">Catalyzes the reduction of 1-pyrroline-5-carboxylate (PCA) to L-proline.</text>
</comment>
<organism evidence="10 11">
    <name type="scientific">Brachybacterium nesterenkovii</name>
    <dbReference type="NCBI Taxonomy" id="47847"/>
    <lineage>
        <taxon>Bacteria</taxon>
        <taxon>Bacillati</taxon>
        <taxon>Actinomycetota</taxon>
        <taxon>Actinomycetes</taxon>
        <taxon>Micrococcales</taxon>
        <taxon>Dermabacteraceae</taxon>
        <taxon>Brachybacterium</taxon>
    </lineage>
</organism>
<comment type="subcellular location">
    <subcellularLocation>
        <location evidence="5">Cytoplasm</location>
    </subcellularLocation>
</comment>
<feature type="compositionally biased region" description="Low complexity" evidence="7">
    <location>
        <begin position="1"/>
        <end position="19"/>
    </location>
</feature>
<feature type="domain" description="Pyrroline-5-carboxylate reductase catalytic N-terminal" evidence="8">
    <location>
        <begin position="32"/>
        <end position="122"/>
    </location>
</feature>
<feature type="region of interest" description="Disordered" evidence="7">
    <location>
        <begin position="1"/>
        <end position="24"/>
    </location>
</feature>
<dbReference type="RefSeq" id="WP_087104303.1">
    <property type="nucleotide sequence ID" value="NZ_FWFG01000068.1"/>
</dbReference>
<dbReference type="Pfam" id="PF14748">
    <property type="entry name" value="P5CR_dimer"/>
    <property type="match status" value="1"/>
</dbReference>
<dbReference type="PIRSF" id="PIRSF000193">
    <property type="entry name" value="Pyrrol-5-carb_rd"/>
    <property type="match status" value="1"/>
</dbReference>
<dbReference type="InterPro" id="IPR000304">
    <property type="entry name" value="Pyrroline-COOH_reductase"/>
</dbReference>
<dbReference type="InterPro" id="IPR028939">
    <property type="entry name" value="P5C_Rdtase_cat_N"/>
</dbReference>
<evidence type="ECO:0000256" key="6">
    <source>
        <dbReference type="NCBIfam" id="TIGR00112"/>
    </source>
</evidence>
<dbReference type="PANTHER" id="PTHR11645:SF0">
    <property type="entry name" value="PYRROLINE-5-CARBOXYLATE REDUCTASE 3"/>
    <property type="match status" value="1"/>
</dbReference>
<keyword evidence="3 5" id="KW-0560">Oxidoreductase</keyword>
<reference evidence="10 11" key="1">
    <citation type="submission" date="2017-02" db="EMBL/GenBank/DDBJ databases">
        <authorList>
            <person name="Peterson S.W."/>
        </authorList>
    </citation>
    <scope>NUCLEOTIDE SEQUENCE [LARGE SCALE GENOMIC DNA]</scope>
    <source>
        <strain evidence="10 11">CIP104813</strain>
    </source>
</reference>
<evidence type="ECO:0000256" key="1">
    <source>
        <dbReference type="ARBA" id="ARBA00005525"/>
    </source>
</evidence>
<dbReference type="InterPro" id="IPR008927">
    <property type="entry name" value="6-PGluconate_DH-like_C_sf"/>
</dbReference>
<dbReference type="UniPathway" id="UPA00098">
    <property type="reaction ID" value="UER00361"/>
</dbReference>
<protein>
    <recommendedName>
        <fullName evidence="5 6">Pyrroline-5-carboxylate reductase</fullName>
        <shortName evidence="5">P5C reductase</shortName>
        <shortName evidence="5">P5CR</shortName>
        <ecNumber evidence="5 6">1.5.1.2</ecNumber>
    </recommendedName>
    <alternativeName>
        <fullName evidence="5">PCA reductase</fullName>
    </alternativeName>
</protein>
<dbReference type="EC" id="1.5.1.2" evidence="5 6"/>